<comment type="caution">
    <text evidence="3">The sequence shown here is derived from an EMBL/GenBank/DDBJ whole genome shotgun (WGS) entry which is preliminary data.</text>
</comment>
<feature type="compositionally biased region" description="Low complexity" evidence="2">
    <location>
        <begin position="21"/>
        <end position="38"/>
    </location>
</feature>
<protein>
    <submittedName>
        <fullName evidence="3">Uncharacterized protein</fullName>
    </submittedName>
</protein>
<dbReference type="Proteomes" id="UP001296104">
    <property type="component" value="Unassembled WGS sequence"/>
</dbReference>
<dbReference type="AlphaFoldDB" id="A0AAI8Z6Y5"/>
<proteinExistence type="predicted"/>
<keyword evidence="1" id="KW-0175">Coiled coil</keyword>
<organism evidence="3 4">
    <name type="scientific">Lecanosticta acicola</name>
    <dbReference type="NCBI Taxonomy" id="111012"/>
    <lineage>
        <taxon>Eukaryota</taxon>
        <taxon>Fungi</taxon>
        <taxon>Dikarya</taxon>
        <taxon>Ascomycota</taxon>
        <taxon>Pezizomycotina</taxon>
        <taxon>Dothideomycetes</taxon>
        <taxon>Dothideomycetidae</taxon>
        <taxon>Mycosphaerellales</taxon>
        <taxon>Mycosphaerellaceae</taxon>
        <taxon>Lecanosticta</taxon>
    </lineage>
</organism>
<feature type="compositionally biased region" description="Polar residues" evidence="2">
    <location>
        <begin position="84"/>
        <end position="114"/>
    </location>
</feature>
<sequence>MHPPHLRMLGLADQKNTTAISAASSPGSSNSQNDQGNAPSGDMRENATKNTNAGTPSHLASSKAVTNSSTPQSAPSGETKRYTPRSSSSLALNRGNAQWFSPSTLSQGRTTSGPNARESAILTFKTQAEDLQTRLNAAEARCSQLEAKNANLETENAKLKAASNIHPHSSAASDSPGRRRGRSTTRRVELVAPDEPPGGDAAPPASHSSSEIPIEEKMPIVELILKELSNRVERLESTVKRPGDNDEQAIRIDNLDNAHRELELRANQLHEQIEVLLTRQSNIYEKLNRASDGPTPKSASPQDSNDGSVITKVDRLERRLNRKERQKTLIDEAFTAEQLQSYYERLCLAIENDEEDMEFEGDLDELCSLRNRCILRMAEFAPFHEALQKAQADRKYNGNW</sequence>
<feature type="compositionally biased region" description="Low complexity" evidence="2">
    <location>
        <begin position="198"/>
        <end position="212"/>
    </location>
</feature>
<evidence type="ECO:0000313" key="3">
    <source>
        <dbReference type="EMBL" id="CAK4033506.1"/>
    </source>
</evidence>
<gene>
    <name evidence="3" type="ORF">LECACI_7A008664</name>
</gene>
<evidence type="ECO:0000313" key="4">
    <source>
        <dbReference type="Proteomes" id="UP001296104"/>
    </source>
</evidence>
<evidence type="ECO:0000256" key="1">
    <source>
        <dbReference type="SAM" id="Coils"/>
    </source>
</evidence>
<reference evidence="3" key="1">
    <citation type="submission" date="2023-11" db="EMBL/GenBank/DDBJ databases">
        <authorList>
            <person name="Alioto T."/>
            <person name="Alioto T."/>
            <person name="Gomez Garrido J."/>
        </authorList>
    </citation>
    <scope>NUCLEOTIDE SEQUENCE</scope>
</reference>
<feature type="coiled-coil region" evidence="1">
    <location>
        <begin position="245"/>
        <end position="279"/>
    </location>
</feature>
<evidence type="ECO:0000256" key="2">
    <source>
        <dbReference type="SAM" id="MobiDB-lite"/>
    </source>
</evidence>
<dbReference type="EMBL" id="CAVMBE010000087">
    <property type="protein sequence ID" value="CAK4033506.1"/>
    <property type="molecule type" value="Genomic_DNA"/>
</dbReference>
<accession>A0AAI8Z6Y5</accession>
<feature type="region of interest" description="Disordered" evidence="2">
    <location>
        <begin position="160"/>
        <end position="214"/>
    </location>
</feature>
<feature type="region of interest" description="Disordered" evidence="2">
    <location>
        <begin position="1"/>
        <end position="115"/>
    </location>
</feature>
<feature type="region of interest" description="Disordered" evidence="2">
    <location>
        <begin position="288"/>
        <end position="312"/>
    </location>
</feature>
<keyword evidence="4" id="KW-1185">Reference proteome</keyword>
<feature type="compositionally biased region" description="Polar residues" evidence="2">
    <location>
        <begin position="48"/>
        <end position="76"/>
    </location>
</feature>
<name>A0AAI8Z6Y5_9PEZI</name>
<feature type="compositionally biased region" description="Polar residues" evidence="2">
    <location>
        <begin position="297"/>
        <end position="308"/>
    </location>
</feature>